<evidence type="ECO:0000256" key="15">
    <source>
        <dbReference type="SAM" id="Phobius"/>
    </source>
</evidence>
<evidence type="ECO:0000259" key="16">
    <source>
        <dbReference type="PROSITE" id="PS50855"/>
    </source>
</evidence>
<evidence type="ECO:0000256" key="12">
    <source>
        <dbReference type="ARBA" id="ARBA00023128"/>
    </source>
</evidence>
<evidence type="ECO:0000256" key="3">
    <source>
        <dbReference type="ARBA" id="ARBA00004673"/>
    </source>
</evidence>
<comment type="subcellular location">
    <subcellularLocation>
        <location evidence="2">Mitochondrion inner membrane</location>
        <topology evidence="2">Multi-pass membrane protein</topology>
    </subcellularLocation>
</comment>
<dbReference type="GO" id="GO:0006123">
    <property type="term" value="P:mitochondrial electron transport, cytochrome c to oxygen"/>
    <property type="evidence" value="ECO:0007669"/>
    <property type="project" value="TreeGrafter"/>
</dbReference>
<accession>A0A151HY11</accession>
<organism evidence="17 18">
    <name type="scientific">Atta colombica</name>
    <dbReference type="NCBI Taxonomy" id="520822"/>
    <lineage>
        <taxon>Eukaryota</taxon>
        <taxon>Metazoa</taxon>
        <taxon>Ecdysozoa</taxon>
        <taxon>Arthropoda</taxon>
        <taxon>Hexapoda</taxon>
        <taxon>Insecta</taxon>
        <taxon>Pterygota</taxon>
        <taxon>Neoptera</taxon>
        <taxon>Endopterygota</taxon>
        <taxon>Hymenoptera</taxon>
        <taxon>Apocrita</taxon>
        <taxon>Aculeata</taxon>
        <taxon>Formicoidea</taxon>
        <taxon>Formicidae</taxon>
        <taxon>Myrmicinae</taxon>
        <taxon>Atta</taxon>
    </lineage>
</organism>
<evidence type="ECO:0000313" key="17">
    <source>
        <dbReference type="EMBL" id="KYM75534.1"/>
    </source>
</evidence>
<dbReference type="InterPro" id="IPR000883">
    <property type="entry name" value="Cyt_C_Oxase_1"/>
</dbReference>
<dbReference type="EMBL" id="KQ976744">
    <property type="protein sequence ID" value="KYM75534.1"/>
    <property type="molecule type" value="Genomic_DNA"/>
</dbReference>
<name>A0A151HY11_9HYME</name>
<comment type="subunit">
    <text evidence="5">Component of the cytochrome c oxidase (complex IV, CIV), a multisubunit enzyme composed of a catalytic core of 3 subunits and several supernumerary subunits. The complex exists as a monomer or a dimer and forms supercomplexes (SCs) in the inner mitochondrial membrane with ubiquinol-cytochrome c oxidoreductase (cytochrome b-c1 complex, complex III, CIII).</text>
</comment>
<evidence type="ECO:0000256" key="10">
    <source>
        <dbReference type="ARBA" id="ARBA00022967"/>
    </source>
</evidence>
<keyword evidence="9" id="KW-0999">Mitochondrion inner membrane</keyword>
<evidence type="ECO:0000256" key="5">
    <source>
        <dbReference type="ARBA" id="ARBA00011164"/>
    </source>
</evidence>
<feature type="transmembrane region" description="Helical" evidence="15">
    <location>
        <begin position="12"/>
        <end position="28"/>
    </location>
</feature>
<evidence type="ECO:0000256" key="13">
    <source>
        <dbReference type="ARBA" id="ARBA00032715"/>
    </source>
</evidence>
<keyword evidence="7" id="KW-0813">Transport</keyword>
<dbReference type="SUPFAM" id="SSF81442">
    <property type="entry name" value="Cytochrome c oxidase subunit I-like"/>
    <property type="match status" value="1"/>
</dbReference>
<dbReference type="PANTHER" id="PTHR10422:SF18">
    <property type="entry name" value="CYTOCHROME C OXIDASE SUBUNIT 1"/>
    <property type="match status" value="1"/>
</dbReference>
<keyword evidence="15" id="KW-0812">Transmembrane</keyword>
<keyword evidence="15" id="KW-0472">Membrane</keyword>
<keyword evidence="10" id="KW-1278">Translocase</keyword>
<dbReference type="STRING" id="520822.A0A151HY11"/>
<dbReference type="InterPro" id="IPR023616">
    <property type="entry name" value="Cyt_c_oxase-like_su1_dom"/>
</dbReference>
<comment type="catalytic activity">
    <reaction evidence="14">
        <text>4 Fe(II)-[cytochrome c] + O2 + 8 H(+)(in) = 4 Fe(III)-[cytochrome c] + 2 H2O + 4 H(+)(out)</text>
        <dbReference type="Rhea" id="RHEA:11436"/>
        <dbReference type="Rhea" id="RHEA-COMP:10350"/>
        <dbReference type="Rhea" id="RHEA-COMP:14399"/>
        <dbReference type="ChEBI" id="CHEBI:15377"/>
        <dbReference type="ChEBI" id="CHEBI:15378"/>
        <dbReference type="ChEBI" id="CHEBI:15379"/>
        <dbReference type="ChEBI" id="CHEBI:29033"/>
        <dbReference type="ChEBI" id="CHEBI:29034"/>
        <dbReference type="EC" id="7.1.1.9"/>
    </reaction>
    <physiologicalReaction direction="left-to-right" evidence="14">
        <dbReference type="Rhea" id="RHEA:11437"/>
    </physiologicalReaction>
</comment>
<dbReference type="PANTHER" id="PTHR10422">
    <property type="entry name" value="CYTOCHROME C OXIDASE SUBUNIT 1"/>
    <property type="match status" value="1"/>
</dbReference>
<evidence type="ECO:0000256" key="1">
    <source>
        <dbReference type="ARBA" id="ARBA00001971"/>
    </source>
</evidence>
<comment type="cofactor">
    <cofactor evidence="1">
        <name>heme</name>
        <dbReference type="ChEBI" id="CHEBI:30413"/>
    </cofactor>
</comment>
<dbReference type="GO" id="GO:0020037">
    <property type="term" value="F:heme binding"/>
    <property type="evidence" value="ECO:0007669"/>
    <property type="project" value="InterPro"/>
</dbReference>
<keyword evidence="18" id="KW-1185">Reference proteome</keyword>
<feature type="transmembrane region" description="Helical" evidence="15">
    <location>
        <begin position="34"/>
        <end position="53"/>
    </location>
</feature>
<evidence type="ECO:0000256" key="14">
    <source>
        <dbReference type="ARBA" id="ARBA00049512"/>
    </source>
</evidence>
<evidence type="ECO:0000256" key="11">
    <source>
        <dbReference type="ARBA" id="ARBA00022982"/>
    </source>
</evidence>
<evidence type="ECO:0000256" key="4">
    <source>
        <dbReference type="ARBA" id="ARBA00009578"/>
    </source>
</evidence>
<dbReference type="InterPro" id="IPR036927">
    <property type="entry name" value="Cyt_c_oxase-like_su1_sf"/>
</dbReference>
<evidence type="ECO:0000256" key="9">
    <source>
        <dbReference type="ARBA" id="ARBA00022792"/>
    </source>
</evidence>
<protein>
    <recommendedName>
        <fullName evidence="6">Cytochrome c oxidase subunit 1</fullName>
    </recommendedName>
    <alternativeName>
        <fullName evidence="13">Cytochrome c oxidase polypeptide I</fullName>
    </alternativeName>
</protein>
<keyword evidence="8" id="KW-0479">Metal-binding</keyword>
<keyword evidence="7" id="KW-0679">Respiratory chain</keyword>
<keyword evidence="15" id="KW-1133">Transmembrane helix</keyword>
<gene>
    <name evidence="17" type="ORF">ALC53_14055</name>
</gene>
<evidence type="ECO:0000256" key="8">
    <source>
        <dbReference type="ARBA" id="ARBA00022723"/>
    </source>
</evidence>
<dbReference type="Proteomes" id="UP000078540">
    <property type="component" value="Unassembled WGS sequence"/>
</dbReference>
<proteinExistence type="inferred from homology"/>
<dbReference type="PROSITE" id="PS50855">
    <property type="entry name" value="COX1"/>
    <property type="match status" value="1"/>
</dbReference>
<dbReference type="GO" id="GO:0005743">
    <property type="term" value="C:mitochondrial inner membrane"/>
    <property type="evidence" value="ECO:0007669"/>
    <property type="project" value="UniProtKB-SubCell"/>
</dbReference>
<comment type="similarity">
    <text evidence="4">Belongs to the heme-copper respiratory oxidase family.</text>
</comment>
<dbReference type="Gene3D" id="1.20.210.10">
    <property type="entry name" value="Cytochrome c oxidase-like, subunit I domain"/>
    <property type="match status" value="1"/>
</dbReference>
<feature type="transmembrane region" description="Helical" evidence="15">
    <location>
        <begin position="137"/>
        <end position="155"/>
    </location>
</feature>
<dbReference type="GO" id="GO:0015990">
    <property type="term" value="P:electron transport coupled proton transport"/>
    <property type="evidence" value="ECO:0007669"/>
    <property type="project" value="TreeGrafter"/>
</dbReference>
<keyword evidence="11" id="KW-0249">Electron transport</keyword>
<evidence type="ECO:0000256" key="2">
    <source>
        <dbReference type="ARBA" id="ARBA00004448"/>
    </source>
</evidence>
<evidence type="ECO:0000313" key="18">
    <source>
        <dbReference type="Proteomes" id="UP000078540"/>
    </source>
</evidence>
<feature type="domain" description="Cytochrome oxidase subunit I profile" evidence="16">
    <location>
        <begin position="77"/>
        <end position="156"/>
    </location>
</feature>
<dbReference type="GO" id="GO:0046872">
    <property type="term" value="F:metal ion binding"/>
    <property type="evidence" value="ECO:0007669"/>
    <property type="project" value="UniProtKB-KW"/>
</dbReference>
<dbReference type="AlphaFoldDB" id="A0A151HY11"/>
<sequence length="156" mass="18036">MIIFYQSQRHRNSLLYPSYLIWFTWIIYKYNYSFRTILTLTAFINSSYSKKFYIYRNRGRLNSLPSPPTYFTVDPHLSLPVLAGAITILLTNRNLNTSFFDPSGGGDSLSTFIFWTPRRFGLISHIIINERGKKETFGTLGIIYAIIVIGLLGFIV</sequence>
<reference evidence="17 18" key="1">
    <citation type="submission" date="2015-09" db="EMBL/GenBank/DDBJ databases">
        <title>Atta colombica WGS genome.</title>
        <authorList>
            <person name="Nygaard S."/>
            <person name="Hu H."/>
            <person name="Boomsma J."/>
            <person name="Zhang G."/>
        </authorList>
    </citation>
    <scope>NUCLEOTIDE SEQUENCE [LARGE SCALE GENOMIC DNA]</scope>
    <source>
        <strain evidence="17">Treedump-2</strain>
        <tissue evidence="17">Whole body</tissue>
    </source>
</reference>
<dbReference type="GO" id="GO:0004129">
    <property type="term" value="F:cytochrome-c oxidase activity"/>
    <property type="evidence" value="ECO:0007669"/>
    <property type="project" value="UniProtKB-EC"/>
</dbReference>
<comment type="pathway">
    <text evidence="3">Energy metabolism; oxidative phosphorylation.</text>
</comment>
<keyword evidence="12" id="KW-0496">Mitochondrion</keyword>
<dbReference type="UniPathway" id="UPA00705"/>
<evidence type="ECO:0000256" key="7">
    <source>
        <dbReference type="ARBA" id="ARBA00022660"/>
    </source>
</evidence>
<evidence type="ECO:0000256" key="6">
    <source>
        <dbReference type="ARBA" id="ARBA00015947"/>
    </source>
</evidence>